<dbReference type="HAMAP" id="MF_00144">
    <property type="entry name" value="tRNA_thiouridyl_MnmA"/>
    <property type="match status" value="1"/>
</dbReference>
<organism evidence="12">
    <name type="scientific">Dehalogenimonas sp. 4OHTPN</name>
    <dbReference type="NCBI Taxonomy" id="3166643"/>
    <lineage>
        <taxon>Bacteria</taxon>
        <taxon>Bacillati</taxon>
        <taxon>Chloroflexota</taxon>
        <taxon>Dehalococcoidia</taxon>
        <taxon>Dehalococcoidales</taxon>
        <taxon>Dehalococcoidaceae</taxon>
        <taxon>Dehalogenimonas</taxon>
    </lineage>
</organism>
<dbReference type="AlphaFoldDB" id="A0AAU8GBF6"/>
<keyword evidence="3 9" id="KW-0819">tRNA processing</keyword>
<dbReference type="InterPro" id="IPR046884">
    <property type="entry name" value="MnmA-like_central"/>
</dbReference>
<dbReference type="PANTHER" id="PTHR11933">
    <property type="entry name" value="TRNA 5-METHYLAMINOMETHYL-2-THIOURIDYLATE -METHYLTRANSFERASE"/>
    <property type="match status" value="1"/>
</dbReference>
<dbReference type="GO" id="GO:0005524">
    <property type="term" value="F:ATP binding"/>
    <property type="evidence" value="ECO:0007669"/>
    <property type="project" value="UniProtKB-KW"/>
</dbReference>
<dbReference type="NCBIfam" id="NF001138">
    <property type="entry name" value="PRK00143.1"/>
    <property type="match status" value="1"/>
</dbReference>
<comment type="similarity">
    <text evidence="9">Belongs to the MnmA/TRMU family.</text>
</comment>
<dbReference type="EMBL" id="CP159307">
    <property type="protein sequence ID" value="XCH34005.1"/>
    <property type="molecule type" value="Genomic_DNA"/>
</dbReference>
<dbReference type="Gene3D" id="2.40.30.10">
    <property type="entry name" value="Translation factors"/>
    <property type="match status" value="1"/>
</dbReference>
<dbReference type="Pfam" id="PF20259">
    <property type="entry name" value="tRNA_Me_trans_M"/>
    <property type="match status" value="1"/>
</dbReference>
<evidence type="ECO:0000256" key="8">
    <source>
        <dbReference type="ARBA" id="ARBA00051542"/>
    </source>
</evidence>
<dbReference type="InterPro" id="IPR046885">
    <property type="entry name" value="MnmA-like_C"/>
</dbReference>
<keyword evidence="6 9" id="KW-0694">RNA-binding</keyword>
<feature type="site" description="Interaction with tRNA" evidence="9">
    <location>
        <position position="340"/>
    </location>
</feature>
<feature type="region of interest" description="Interaction with tRNA" evidence="9">
    <location>
        <begin position="158"/>
        <end position="160"/>
    </location>
</feature>
<feature type="binding site" evidence="9">
    <location>
        <position position="134"/>
    </location>
    <ligand>
        <name>ATP</name>
        <dbReference type="ChEBI" id="CHEBI:30616"/>
    </ligand>
</feature>
<feature type="domain" description="tRNA-specific 2-thiouridylase MnmA-like C-terminal" evidence="10">
    <location>
        <begin position="282"/>
        <end position="355"/>
    </location>
</feature>
<evidence type="ECO:0000256" key="9">
    <source>
        <dbReference type="HAMAP-Rule" id="MF_00144"/>
    </source>
</evidence>
<dbReference type="Gene3D" id="3.40.50.620">
    <property type="entry name" value="HUPs"/>
    <property type="match status" value="1"/>
</dbReference>
<dbReference type="GO" id="GO:0002143">
    <property type="term" value="P:tRNA wobble position uridine thiolation"/>
    <property type="evidence" value="ECO:0007669"/>
    <property type="project" value="TreeGrafter"/>
</dbReference>
<dbReference type="SUPFAM" id="SSF52402">
    <property type="entry name" value="Adenine nucleotide alpha hydrolases-like"/>
    <property type="match status" value="1"/>
</dbReference>
<dbReference type="RefSeq" id="WP_353715193.1">
    <property type="nucleotide sequence ID" value="NZ_CP159307.1"/>
</dbReference>
<keyword evidence="4 9" id="KW-0547">Nucleotide-binding</keyword>
<comment type="subcellular location">
    <subcellularLocation>
        <location evidence="9">Cytoplasm</location>
    </subcellularLocation>
</comment>
<dbReference type="EC" id="2.8.1.13" evidence="9"/>
<feature type="domain" description="tRNA-specific 2-thiouridylase MnmA-like central" evidence="11">
    <location>
        <begin position="220"/>
        <end position="274"/>
    </location>
</feature>
<proteinExistence type="inferred from homology"/>
<dbReference type="GO" id="GO:0000049">
    <property type="term" value="F:tRNA binding"/>
    <property type="evidence" value="ECO:0007669"/>
    <property type="project" value="UniProtKB-KW"/>
</dbReference>
<evidence type="ECO:0000256" key="7">
    <source>
        <dbReference type="ARBA" id="ARBA00023157"/>
    </source>
</evidence>
<dbReference type="CDD" id="cd01998">
    <property type="entry name" value="MnmA_TRMU-like"/>
    <property type="match status" value="1"/>
</dbReference>
<evidence type="ECO:0000256" key="2">
    <source>
        <dbReference type="ARBA" id="ARBA00022679"/>
    </source>
</evidence>
<evidence type="ECO:0000256" key="1">
    <source>
        <dbReference type="ARBA" id="ARBA00022555"/>
    </source>
</evidence>
<dbReference type="InterPro" id="IPR004506">
    <property type="entry name" value="MnmA-like"/>
</dbReference>
<protein>
    <recommendedName>
        <fullName evidence="9">tRNA-specific 2-thiouridylase MnmA</fullName>
        <ecNumber evidence="9">2.8.1.13</ecNumber>
    </recommendedName>
</protein>
<evidence type="ECO:0000259" key="11">
    <source>
        <dbReference type="Pfam" id="PF20259"/>
    </source>
</evidence>
<dbReference type="Pfam" id="PF03054">
    <property type="entry name" value="tRNA_Me_trans"/>
    <property type="match status" value="1"/>
</dbReference>
<keyword evidence="9" id="KW-0963">Cytoplasm</keyword>
<evidence type="ECO:0000256" key="4">
    <source>
        <dbReference type="ARBA" id="ARBA00022741"/>
    </source>
</evidence>
<dbReference type="InterPro" id="IPR014729">
    <property type="entry name" value="Rossmann-like_a/b/a_fold"/>
</dbReference>
<feature type="site" description="Interaction with tRNA" evidence="9">
    <location>
        <position position="135"/>
    </location>
</feature>
<dbReference type="InterPro" id="IPR023382">
    <property type="entry name" value="MnmA-like_central_sf"/>
</dbReference>
<dbReference type="Gene3D" id="2.30.30.280">
    <property type="entry name" value="Adenine nucleotide alpha hydrolases-like domains"/>
    <property type="match status" value="1"/>
</dbReference>
<feature type="binding site" evidence="9">
    <location>
        <position position="34"/>
    </location>
    <ligand>
        <name>ATP</name>
        <dbReference type="ChEBI" id="CHEBI:30616"/>
    </ligand>
</feature>
<feature type="binding site" evidence="9">
    <location>
        <begin position="8"/>
        <end position="15"/>
    </location>
    <ligand>
        <name>ATP</name>
        <dbReference type="ChEBI" id="CHEBI:30616"/>
    </ligand>
</feature>
<keyword evidence="5 9" id="KW-0067">ATP-binding</keyword>
<comment type="function">
    <text evidence="9">Catalyzes the 2-thiolation of uridine at the wobble position (U34) of tRNA, leading to the formation of s(2)U34.</text>
</comment>
<evidence type="ECO:0000256" key="5">
    <source>
        <dbReference type="ARBA" id="ARBA00022840"/>
    </source>
</evidence>
<accession>A0AAU8GBF6</accession>
<evidence type="ECO:0000256" key="6">
    <source>
        <dbReference type="ARBA" id="ARBA00022884"/>
    </source>
</evidence>
<dbReference type="Pfam" id="PF20258">
    <property type="entry name" value="tRNA_Me_trans_C"/>
    <property type="match status" value="1"/>
</dbReference>
<dbReference type="GO" id="GO:0005737">
    <property type="term" value="C:cytoplasm"/>
    <property type="evidence" value="ECO:0007669"/>
    <property type="project" value="UniProtKB-SubCell"/>
</dbReference>
<keyword evidence="2 9" id="KW-0808">Transferase</keyword>
<dbReference type="GO" id="GO:0103016">
    <property type="term" value="F:tRNA-uridine 2-sulfurtransferase activity"/>
    <property type="evidence" value="ECO:0007669"/>
    <property type="project" value="UniProtKB-EC"/>
</dbReference>
<reference evidence="12" key="1">
    <citation type="submission" date="2024-06" db="EMBL/GenBank/DDBJ databases">
        <title>A Novel Isolate, Dehalogenimonas sp. Strain 4OHTPN, Dechlorinates Aromatic 4 Hydroxy chlorothalonil by a Novel Reductive Dehalogenase.</title>
        <authorList>
            <person name="Liu G."/>
        </authorList>
    </citation>
    <scope>NUCLEOTIDE SEQUENCE</scope>
    <source>
        <strain evidence="12">4OHTPN</strain>
    </source>
</reference>
<keyword evidence="7" id="KW-1015">Disulfide bond</keyword>
<comment type="caution">
    <text evidence="9">Lacks conserved residue(s) required for the propagation of feature annotation.</text>
</comment>
<dbReference type="PANTHER" id="PTHR11933:SF5">
    <property type="entry name" value="MITOCHONDRIAL TRNA-SPECIFIC 2-THIOURIDYLASE 1"/>
    <property type="match status" value="1"/>
</dbReference>
<sequence length="361" mass="39468">MTRKALVALSGGVDSAVAAALLKDAGYEVTGIMMKIYGGDESTGSTRLRHGCYGPGESEDIEDARKVAETLGIRLEVFDLSQEYQATILEYFEAEYRAGRTPNPCVRCNQTIKLGALIDRAKASGLDFDFVTTGHYARVEYHPQSARYRLLRGLDRGKDQSYFLFRLSQEQLRIVRFPLGDLTKEEVREKAQRFGLTVADKPESQNFVSGGYRQLLGHGSEAGPILDESGRVLGIHPGIASFTIGQRHGLGLIGPEPRYVTAIDAERNAIIVGRRESLFRDVILVVGLNWISIERLDSGRETAAQIRSGAPAAAAWIEPLDTRQTRVTFKEPQVAPAPGQAVVFYEGDVVVGGGTLSNIIP</sequence>
<evidence type="ECO:0000313" key="12">
    <source>
        <dbReference type="EMBL" id="XCH34005.1"/>
    </source>
</evidence>
<evidence type="ECO:0000259" key="10">
    <source>
        <dbReference type="Pfam" id="PF20258"/>
    </source>
</evidence>
<comment type="catalytic activity">
    <reaction evidence="8 9">
        <text>S-sulfanyl-L-cysteinyl-[protein] + uridine(34) in tRNA + AH2 + ATP = 2-thiouridine(34) in tRNA + L-cysteinyl-[protein] + A + AMP + diphosphate + H(+)</text>
        <dbReference type="Rhea" id="RHEA:47032"/>
        <dbReference type="Rhea" id="RHEA-COMP:10131"/>
        <dbReference type="Rhea" id="RHEA-COMP:11726"/>
        <dbReference type="Rhea" id="RHEA-COMP:11727"/>
        <dbReference type="Rhea" id="RHEA-COMP:11728"/>
        <dbReference type="ChEBI" id="CHEBI:13193"/>
        <dbReference type="ChEBI" id="CHEBI:15378"/>
        <dbReference type="ChEBI" id="CHEBI:17499"/>
        <dbReference type="ChEBI" id="CHEBI:29950"/>
        <dbReference type="ChEBI" id="CHEBI:30616"/>
        <dbReference type="ChEBI" id="CHEBI:33019"/>
        <dbReference type="ChEBI" id="CHEBI:61963"/>
        <dbReference type="ChEBI" id="CHEBI:65315"/>
        <dbReference type="ChEBI" id="CHEBI:87170"/>
        <dbReference type="ChEBI" id="CHEBI:456215"/>
        <dbReference type="EC" id="2.8.1.13"/>
    </reaction>
</comment>
<feature type="active site" description="Nucleophile" evidence="9">
    <location>
        <position position="108"/>
    </location>
</feature>
<keyword evidence="1 9" id="KW-0820">tRNA-binding</keyword>
<dbReference type="NCBIfam" id="TIGR00420">
    <property type="entry name" value="trmU"/>
    <property type="match status" value="1"/>
</dbReference>
<evidence type="ECO:0000256" key="3">
    <source>
        <dbReference type="ARBA" id="ARBA00022694"/>
    </source>
</evidence>
<gene>
    <name evidence="9 12" type="primary">mnmA</name>
    <name evidence="12" type="ORF">ABV300_03760</name>
</gene>
<name>A0AAU8GBF6_9CHLR</name>